<dbReference type="GO" id="GO:0042834">
    <property type="term" value="F:peptidoglycan binding"/>
    <property type="evidence" value="ECO:0007669"/>
    <property type="project" value="InterPro"/>
</dbReference>
<dbReference type="PROSITE" id="PS51724">
    <property type="entry name" value="SPOR"/>
    <property type="match status" value="1"/>
</dbReference>
<protein>
    <submittedName>
        <fullName evidence="3">Sporulation domain-containing protein</fullName>
    </submittedName>
</protein>
<sequence>MRKLFVFSLGVCMMLGFASCKSTESAYKKAYEQAKQQELAEEQEVEYVAPVQQQSVEPVVSAPVKVKPSNTGTIREEKVTVVSGVDGLKKYSVVAGSFGVKSNAEGLKRFLDGEGYNSTVAYNADANMYRVIVTSFDDRGSAEYARDSFKAKYPSRKDFQGAWLLYRVY</sequence>
<keyword evidence="4" id="KW-1185">Reference proteome</keyword>
<gene>
    <name evidence="3" type="ORF">Bcop_2168</name>
</gene>
<dbReference type="Pfam" id="PF05036">
    <property type="entry name" value="SPOR"/>
    <property type="match status" value="1"/>
</dbReference>
<dbReference type="STRING" id="679937.Bcop_2168"/>
<dbReference type="AlphaFoldDB" id="F3ZTV0"/>
<reference evidence="3 4" key="1">
    <citation type="journal article" date="2011" name="Stand. Genomic Sci.">
        <title>Non-contiguous finished genome sequence of Bacteroides coprosuis type strain (PC139).</title>
        <authorList>
            <person name="Land M."/>
            <person name="Held B."/>
            <person name="Gronow S."/>
            <person name="Abt B."/>
            <person name="Lucas S."/>
            <person name="Del Rio T.G."/>
            <person name="Nolan M."/>
            <person name="Tice H."/>
            <person name="Cheng J.F."/>
            <person name="Pitluck S."/>
            <person name="Liolios K."/>
            <person name="Pagani I."/>
            <person name="Ivanova N."/>
            <person name="Mavromatis K."/>
            <person name="Mikhailova N."/>
            <person name="Pati A."/>
            <person name="Tapia R."/>
            <person name="Han C."/>
            <person name="Goodwin L."/>
            <person name="Chen A."/>
            <person name="Palaniappan K."/>
            <person name="Hauser L."/>
            <person name="Brambilla E.M."/>
            <person name="Rohde M."/>
            <person name="Goker M."/>
            <person name="Detter J.C."/>
            <person name="Woyke T."/>
            <person name="Bristow J."/>
            <person name="Eisen J.A."/>
            <person name="Markowitz V."/>
            <person name="Hugenholtz P."/>
            <person name="Kyrpides N.C."/>
            <person name="Klenk H.P."/>
            <person name="Lapidus A."/>
        </authorList>
    </citation>
    <scope>NUCLEOTIDE SEQUENCE [LARGE SCALE GENOMIC DNA]</scope>
    <source>
        <strain evidence="3 4">DSM 18011</strain>
    </source>
</reference>
<dbReference type="InterPro" id="IPR036680">
    <property type="entry name" value="SPOR-like_sf"/>
</dbReference>
<dbReference type="Gene3D" id="3.30.70.1070">
    <property type="entry name" value="Sporulation related repeat"/>
    <property type="match status" value="1"/>
</dbReference>
<dbReference type="PROSITE" id="PS51257">
    <property type="entry name" value="PROKAR_LIPOPROTEIN"/>
    <property type="match status" value="1"/>
</dbReference>
<keyword evidence="1" id="KW-0732">Signal</keyword>
<evidence type="ECO:0000256" key="1">
    <source>
        <dbReference type="SAM" id="SignalP"/>
    </source>
</evidence>
<accession>F3ZTV0</accession>
<feature type="signal peptide" evidence="1">
    <location>
        <begin position="1"/>
        <end position="18"/>
    </location>
</feature>
<dbReference type="InterPro" id="IPR007730">
    <property type="entry name" value="SPOR-like_dom"/>
</dbReference>
<dbReference type="SUPFAM" id="SSF110997">
    <property type="entry name" value="Sporulation related repeat"/>
    <property type="match status" value="1"/>
</dbReference>
<dbReference type="EMBL" id="CM001167">
    <property type="protein sequence ID" value="EGJ72334.1"/>
    <property type="molecule type" value="Genomic_DNA"/>
</dbReference>
<evidence type="ECO:0000313" key="4">
    <source>
        <dbReference type="Proteomes" id="UP000018439"/>
    </source>
</evidence>
<organism evidence="3 4">
    <name type="scientific">Bacteroides coprosuis DSM 18011</name>
    <dbReference type="NCBI Taxonomy" id="679937"/>
    <lineage>
        <taxon>Bacteria</taxon>
        <taxon>Pseudomonadati</taxon>
        <taxon>Bacteroidota</taxon>
        <taxon>Bacteroidia</taxon>
        <taxon>Bacteroidales</taxon>
        <taxon>Bacteroidaceae</taxon>
        <taxon>Bacteroides</taxon>
    </lineage>
</organism>
<proteinExistence type="predicted"/>
<name>F3ZTV0_9BACE</name>
<dbReference type="Proteomes" id="UP000018439">
    <property type="component" value="Chromosome"/>
</dbReference>
<feature type="chain" id="PRO_5003304046" evidence="1">
    <location>
        <begin position="19"/>
        <end position="169"/>
    </location>
</feature>
<dbReference type="OrthoDB" id="1123218at2"/>
<evidence type="ECO:0000313" key="3">
    <source>
        <dbReference type="EMBL" id="EGJ72334.1"/>
    </source>
</evidence>
<dbReference type="eggNOG" id="COG3087">
    <property type="taxonomic scope" value="Bacteria"/>
</dbReference>
<feature type="domain" description="SPOR" evidence="2">
    <location>
        <begin position="85"/>
        <end position="166"/>
    </location>
</feature>
<dbReference type="HOGENOM" id="CLU_112783_0_0_10"/>
<evidence type="ECO:0000259" key="2">
    <source>
        <dbReference type="PROSITE" id="PS51724"/>
    </source>
</evidence>